<feature type="region of interest" description="Disordered" evidence="4">
    <location>
        <begin position="50"/>
        <end position="74"/>
    </location>
</feature>
<feature type="compositionally biased region" description="Polar residues" evidence="4">
    <location>
        <begin position="100"/>
        <end position="111"/>
    </location>
</feature>
<dbReference type="PANTHER" id="PTHR31470">
    <property type="entry name" value="CYSTEINE PROTEINASES SUPERFAMILY PROTEIN-RELATED-RELATED"/>
    <property type="match status" value="1"/>
</dbReference>
<dbReference type="EMBL" id="RXGB01009784">
    <property type="protein sequence ID" value="TMW84171.1"/>
    <property type="molecule type" value="Genomic_DNA"/>
</dbReference>
<evidence type="ECO:0000256" key="2">
    <source>
        <dbReference type="ARBA" id="ARBA00022670"/>
    </source>
</evidence>
<dbReference type="Pfam" id="PF02902">
    <property type="entry name" value="Peptidase_C48"/>
    <property type="match status" value="1"/>
</dbReference>
<gene>
    <name evidence="6" type="ORF">EJD97_025683</name>
</gene>
<dbReference type="AlphaFoldDB" id="A0A6N2ASZ5"/>
<protein>
    <recommendedName>
        <fullName evidence="5">Ubiquitin-like protease family profile domain-containing protein</fullName>
    </recommendedName>
</protein>
<dbReference type="SUPFAM" id="SSF54001">
    <property type="entry name" value="Cysteine proteinases"/>
    <property type="match status" value="1"/>
</dbReference>
<feature type="compositionally biased region" description="Basic and acidic residues" evidence="4">
    <location>
        <begin position="50"/>
        <end position="60"/>
    </location>
</feature>
<feature type="compositionally biased region" description="Low complexity" evidence="4">
    <location>
        <begin position="210"/>
        <end position="219"/>
    </location>
</feature>
<feature type="compositionally biased region" description="Polar residues" evidence="4">
    <location>
        <begin position="1"/>
        <end position="20"/>
    </location>
</feature>
<feature type="region of interest" description="Disordered" evidence="4">
    <location>
        <begin position="97"/>
        <end position="177"/>
    </location>
</feature>
<dbReference type="Gene3D" id="3.40.395.10">
    <property type="entry name" value="Adenoviral Proteinase, Chain A"/>
    <property type="match status" value="1"/>
</dbReference>
<name>A0A6N2ASZ5_SOLCI</name>
<evidence type="ECO:0000259" key="5">
    <source>
        <dbReference type="Pfam" id="PF02902"/>
    </source>
</evidence>
<feature type="region of interest" description="Disordered" evidence="4">
    <location>
        <begin position="1"/>
        <end position="25"/>
    </location>
</feature>
<evidence type="ECO:0000256" key="3">
    <source>
        <dbReference type="ARBA" id="ARBA00022801"/>
    </source>
</evidence>
<dbReference type="GO" id="GO:0008234">
    <property type="term" value="F:cysteine-type peptidase activity"/>
    <property type="evidence" value="ECO:0007669"/>
    <property type="project" value="InterPro"/>
</dbReference>
<accession>A0A6N2ASZ5</accession>
<sequence>MEQGPSRQSHNVGASNTNANRVYDSDDEMWAENISKRLHDPLAMKNKKVVEPKKKLEKIPKKGRRKVTHVVSRSTLPKNACSNIVPTPDEEEALDLLDSQEANRTELSTTPIVAKKSSRVSDTSSPPQPKRRKNLDTHKTKGSKPLSEQLRPPLNQSFPMPAEEPTPPANVSSVHVSSQVPKYKYVYPDIEELKQHMKETNREDGQQPKDSTPSDSVSPDTRETMNTLIADLGCLPIHANQQELIDNQSFLSNSQLPIDIPITDIVVQSDINTPHARIPMPSNNCESPYLTSFGSSEKEKAVVTDVIRLNFPFEGYEITNQAPSYLIDEFIEWVTTCLLKAHSKKKPSEDKYKARVSSLGFEMMNYVVAFSSNKNWFYAMSQPKNCWTDQHIDVIFYYLRKKLKLRSMDQYRYTTVNCLFNAHINNTHDRYYNNEADDDISTQEHFDHARVVSVHERSTINVMKGFSIPVGLLWHLVDDVYILINYDGNFHWVLVVVELNHRLIRVYDSSLGTRKRVYSEEIHTLLTVVSLKTLSGQTGQYLMHTRTNKR</sequence>
<evidence type="ECO:0000256" key="1">
    <source>
        <dbReference type="ARBA" id="ARBA00005234"/>
    </source>
</evidence>
<keyword evidence="3" id="KW-0378">Hydrolase</keyword>
<feature type="non-terminal residue" evidence="6">
    <location>
        <position position="550"/>
    </location>
</feature>
<dbReference type="InterPro" id="IPR003653">
    <property type="entry name" value="Peptidase_C48_C"/>
</dbReference>
<dbReference type="GO" id="GO:0006508">
    <property type="term" value="P:proteolysis"/>
    <property type="evidence" value="ECO:0007669"/>
    <property type="project" value="UniProtKB-KW"/>
</dbReference>
<dbReference type="PANTHER" id="PTHR31470:SF46">
    <property type="entry name" value="ULP1 PROTEASE FAMILY, C-TERMINAL CATALYTIC DOMAIN CONTAINING PROTEIN"/>
    <property type="match status" value="1"/>
</dbReference>
<comment type="caution">
    <text evidence="6">The sequence shown here is derived from an EMBL/GenBank/DDBJ whole genome shotgun (WGS) entry which is preliminary data.</text>
</comment>
<dbReference type="InterPro" id="IPR038765">
    <property type="entry name" value="Papain-like_cys_pep_sf"/>
</dbReference>
<comment type="similarity">
    <text evidence="1">Belongs to the peptidase C48 family.</text>
</comment>
<feature type="domain" description="Ubiquitin-like protease family profile" evidence="5">
    <location>
        <begin position="477"/>
        <end position="521"/>
    </location>
</feature>
<evidence type="ECO:0000313" key="6">
    <source>
        <dbReference type="EMBL" id="TMW84171.1"/>
    </source>
</evidence>
<feature type="region of interest" description="Disordered" evidence="4">
    <location>
        <begin position="200"/>
        <end position="221"/>
    </location>
</feature>
<proteinExistence type="inferred from homology"/>
<evidence type="ECO:0000256" key="4">
    <source>
        <dbReference type="SAM" id="MobiDB-lite"/>
    </source>
</evidence>
<keyword evidence="2" id="KW-0645">Protease</keyword>
<reference evidence="6" key="1">
    <citation type="submission" date="2019-05" db="EMBL/GenBank/DDBJ databases">
        <title>The de novo reference genome and transcriptome assemblies of the wild tomato species Solanum chilense.</title>
        <authorList>
            <person name="Stam R."/>
            <person name="Nosenko T."/>
            <person name="Hoerger A.C."/>
            <person name="Stephan W."/>
            <person name="Seidel M.A."/>
            <person name="Kuhn J.M.M."/>
            <person name="Haberer G."/>
            <person name="Tellier A."/>
        </authorList>
    </citation>
    <scope>NUCLEOTIDE SEQUENCE</scope>
    <source>
        <tissue evidence="6">Mature leaves</tissue>
    </source>
</reference>
<organism evidence="6">
    <name type="scientific">Solanum chilense</name>
    <name type="common">Tomato</name>
    <name type="synonym">Lycopersicon chilense</name>
    <dbReference type="NCBI Taxonomy" id="4083"/>
    <lineage>
        <taxon>Eukaryota</taxon>
        <taxon>Viridiplantae</taxon>
        <taxon>Streptophyta</taxon>
        <taxon>Embryophyta</taxon>
        <taxon>Tracheophyta</taxon>
        <taxon>Spermatophyta</taxon>
        <taxon>Magnoliopsida</taxon>
        <taxon>eudicotyledons</taxon>
        <taxon>Gunneridae</taxon>
        <taxon>Pentapetalae</taxon>
        <taxon>asterids</taxon>
        <taxon>lamiids</taxon>
        <taxon>Solanales</taxon>
        <taxon>Solanaceae</taxon>
        <taxon>Solanoideae</taxon>
        <taxon>Solaneae</taxon>
        <taxon>Solanum</taxon>
        <taxon>Solanum subgen. Lycopersicon</taxon>
    </lineage>
</organism>